<dbReference type="Ensembl" id="ENSCCRT00015097764.1">
    <property type="protein sequence ID" value="ENSCCRP00015094692.1"/>
    <property type="gene ID" value="ENSCCRG00015038171.1"/>
</dbReference>
<keyword evidence="3" id="KW-0489">Methyltransferase</keyword>
<dbReference type="GO" id="GO:0005737">
    <property type="term" value="C:cytoplasm"/>
    <property type="evidence" value="ECO:0007669"/>
    <property type="project" value="UniProtKB-SubCell"/>
</dbReference>
<protein>
    <submittedName>
        <fullName evidence="13">Zinc finger, CCHC domain containing 4</fullName>
    </submittedName>
</protein>
<dbReference type="PANTHER" id="PTHR13493">
    <property type="entry name" value="ZINC FINGER CCHC DOMAIN-CONTAINING"/>
    <property type="match status" value="1"/>
</dbReference>
<dbReference type="PROSITE" id="PS51270">
    <property type="entry name" value="ZF_CTCHY"/>
    <property type="match status" value="1"/>
</dbReference>
<keyword evidence="4" id="KW-0808">Transferase</keyword>
<sequence>SLAPLTGLDALSSGFSQTGAGGIEVIIQNERDKTAPRCPHGPALLFEKTGNGEEKGRRFYACSACRDRKDCNFFQWADEKISEARMLAREEQNRSKMPLFSHQEYKFVSLPLEQRRFCVDCQLLILPEERATHAKHKALSEDTTVQRLKRPSLLLCPLDNKKSNAQYLFADRSCHFLLDMLLGLGFQKILCVGTPRYCQFYGQDEFCRYNMFNHHFFDDEEAVTFFQGFLREEEGAKVVMITDPPFGGLVKPLANSFSQMAITWKNQNKGMRNGQMPMIWIFPYFFESRILECFPSFSMLDYQVDYDNHPLYKHGKTGRKQSPVRLFTNLSPKDIILPEDEGYRFCSVCERYVSAGNKHCPKCDTCPSKDGREWRHCDECGRCVKPSWRHCSSCGHCALPDHPCGQSQTGCFNCGSQKHKLRTCPKKHNKRMIVPGGRGAPGLLKHIAGKSTTKNKRRRTVT</sequence>
<dbReference type="InterPro" id="IPR001878">
    <property type="entry name" value="Znf_CCHC"/>
</dbReference>
<evidence type="ECO:0000256" key="9">
    <source>
        <dbReference type="PROSITE-ProRule" id="PRU00047"/>
    </source>
</evidence>
<evidence type="ECO:0000259" key="11">
    <source>
        <dbReference type="PROSITE" id="PS51270"/>
    </source>
</evidence>
<keyword evidence="8" id="KW-0862">Zinc</keyword>
<evidence type="ECO:0000256" key="8">
    <source>
        <dbReference type="ARBA" id="ARBA00022833"/>
    </source>
</evidence>
<evidence type="ECO:0000313" key="14">
    <source>
        <dbReference type="Proteomes" id="UP000694700"/>
    </source>
</evidence>
<dbReference type="AlphaFoldDB" id="A0A8C1ZSC9"/>
<evidence type="ECO:0000259" key="12">
    <source>
        <dbReference type="PROSITE" id="PS51999"/>
    </source>
</evidence>
<dbReference type="PANTHER" id="PTHR13493:SF3">
    <property type="entry name" value="RRNA N6-ADENOSINE-METHYLTRANSFERASE ZCCHC4"/>
    <property type="match status" value="1"/>
</dbReference>
<dbReference type="InterPro" id="IPR010666">
    <property type="entry name" value="Znf_GRF"/>
</dbReference>
<feature type="domain" description="CTCHY-type" evidence="11">
    <location>
        <begin position="341"/>
        <end position="402"/>
    </location>
</feature>
<dbReference type="GO" id="GO:0003676">
    <property type="term" value="F:nucleic acid binding"/>
    <property type="evidence" value="ECO:0007669"/>
    <property type="project" value="InterPro"/>
</dbReference>
<evidence type="ECO:0000256" key="4">
    <source>
        <dbReference type="ARBA" id="ARBA00022679"/>
    </source>
</evidence>
<dbReference type="Pfam" id="PF06839">
    <property type="entry name" value="Zn_ribbon_GRF"/>
    <property type="match status" value="1"/>
</dbReference>
<dbReference type="SUPFAM" id="SSF161245">
    <property type="entry name" value="Zinc hairpin stack"/>
    <property type="match status" value="1"/>
</dbReference>
<evidence type="ECO:0000256" key="7">
    <source>
        <dbReference type="ARBA" id="ARBA00022771"/>
    </source>
</evidence>
<evidence type="ECO:0000256" key="6">
    <source>
        <dbReference type="ARBA" id="ARBA00022723"/>
    </source>
</evidence>
<keyword evidence="7 9" id="KW-0863">Zinc-finger</keyword>
<feature type="domain" description="GRF-type" evidence="12">
    <location>
        <begin position="38"/>
        <end position="80"/>
    </location>
</feature>
<dbReference type="GO" id="GO:0008270">
    <property type="term" value="F:zinc ion binding"/>
    <property type="evidence" value="ECO:0007669"/>
    <property type="project" value="UniProtKB-KW"/>
</dbReference>
<evidence type="ECO:0000313" key="13">
    <source>
        <dbReference type="Ensembl" id="ENSCCRP00015094692.1"/>
    </source>
</evidence>
<proteinExistence type="predicted"/>
<evidence type="ECO:0000256" key="3">
    <source>
        <dbReference type="ARBA" id="ARBA00022603"/>
    </source>
</evidence>
<dbReference type="PROSITE" id="PS51999">
    <property type="entry name" value="ZF_GRF"/>
    <property type="match status" value="1"/>
</dbReference>
<keyword evidence="2" id="KW-0963">Cytoplasm</keyword>
<dbReference type="InterPro" id="IPR041370">
    <property type="entry name" value="Mlase_EEF1AKMT1/ZCCHC4"/>
</dbReference>
<evidence type="ECO:0000256" key="1">
    <source>
        <dbReference type="ARBA" id="ARBA00004496"/>
    </source>
</evidence>
<keyword evidence="6" id="KW-0479">Metal-binding</keyword>
<dbReference type="GO" id="GO:0008988">
    <property type="term" value="F:rRNA (adenine-N6-)-methyltransferase activity"/>
    <property type="evidence" value="ECO:0007669"/>
    <property type="project" value="InterPro"/>
</dbReference>
<dbReference type="InterPro" id="IPR039846">
    <property type="entry name" value="ZCCHC4"/>
</dbReference>
<evidence type="ECO:0000259" key="10">
    <source>
        <dbReference type="PROSITE" id="PS50158"/>
    </source>
</evidence>
<dbReference type="PROSITE" id="PS50158">
    <property type="entry name" value="ZF_CCHC"/>
    <property type="match status" value="1"/>
</dbReference>
<evidence type="ECO:0000256" key="2">
    <source>
        <dbReference type="ARBA" id="ARBA00022490"/>
    </source>
</evidence>
<dbReference type="InterPro" id="IPR037275">
    <property type="entry name" value="Znf_CTCHY_sf"/>
</dbReference>
<feature type="domain" description="CCHC-type" evidence="10">
    <location>
        <begin position="411"/>
        <end position="426"/>
    </location>
</feature>
<comment type="subcellular location">
    <subcellularLocation>
        <location evidence="1">Cytoplasm</location>
    </subcellularLocation>
</comment>
<organism evidence="13 14">
    <name type="scientific">Cyprinus carpio</name>
    <name type="common">Common carp</name>
    <dbReference type="NCBI Taxonomy" id="7962"/>
    <lineage>
        <taxon>Eukaryota</taxon>
        <taxon>Metazoa</taxon>
        <taxon>Chordata</taxon>
        <taxon>Craniata</taxon>
        <taxon>Vertebrata</taxon>
        <taxon>Euteleostomi</taxon>
        <taxon>Actinopterygii</taxon>
        <taxon>Neopterygii</taxon>
        <taxon>Teleostei</taxon>
        <taxon>Ostariophysi</taxon>
        <taxon>Cypriniformes</taxon>
        <taxon>Cyprinidae</taxon>
        <taxon>Cyprininae</taxon>
        <taxon>Cyprinus</taxon>
    </lineage>
</organism>
<accession>A0A8C1ZSC9</accession>
<evidence type="ECO:0000256" key="5">
    <source>
        <dbReference type="ARBA" id="ARBA00022691"/>
    </source>
</evidence>
<dbReference type="PROSITE" id="PS50216">
    <property type="entry name" value="DHHC"/>
    <property type="match status" value="1"/>
</dbReference>
<dbReference type="GO" id="GO:0005730">
    <property type="term" value="C:nucleolus"/>
    <property type="evidence" value="ECO:0007669"/>
    <property type="project" value="TreeGrafter"/>
</dbReference>
<reference evidence="13" key="1">
    <citation type="submission" date="2025-08" db="UniProtKB">
        <authorList>
            <consortium name="Ensembl"/>
        </authorList>
    </citation>
    <scope>IDENTIFICATION</scope>
</reference>
<name>A0A8C1ZSC9_CYPCA</name>
<dbReference type="Proteomes" id="UP000694700">
    <property type="component" value="Unplaced"/>
</dbReference>
<dbReference type="Pfam" id="PF10237">
    <property type="entry name" value="N6-adenineMlase"/>
    <property type="match status" value="1"/>
</dbReference>
<keyword evidence="5" id="KW-0949">S-adenosyl-L-methionine</keyword>
<dbReference type="InterPro" id="IPR017921">
    <property type="entry name" value="Znf_CTCHY"/>
</dbReference>